<dbReference type="Proteomes" id="UP000076825">
    <property type="component" value="Chromosome 1"/>
</dbReference>
<dbReference type="Gene3D" id="3.40.190.150">
    <property type="entry name" value="Bordetella uptake gene, domain 1"/>
    <property type="match status" value="1"/>
</dbReference>
<dbReference type="InterPro" id="IPR005064">
    <property type="entry name" value="BUG"/>
</dbReference>
<dbReference type="InterPro" id="IPR042100">
    <property type="entry name" value="Bug_dom1"/>
</dbReference>
<feature type="signal peptide" evidence="2">
    <location>
        <begin position="1"/>
        <end position="28"/>
    </location>
</feature>
<proteinExistence type="inferred from homology"/>
<dbReference type="KEGG" id="btrm:SAMEA390648701099"/>
<dbReference type="AlphaFoldDB" id="A0A157MLQ9"/>
<dbReference type="RefSeq" id="WP_025514993.1">
    <property type="nucleotide sequence ID" value="NZ_CP016340.1"/>
</dbReference>
<dbReference type="EMBL" id="LT546645">
    <property type="protein sequence ID" value="SAI68124.1"/>
    <property type="molecule type" value="Genomic_DNA"/>
</dbReference>
<dbReference type="PANTHER" id="PTHR42928">
    <property type="entry name" value="TRICARBOXYLATE-BINDING PROTEIN"/>
    <property type="match status" value="1"/>
</dbReference>
<dbReference type="PANTHER" id="PTHR42928:SF5">
    <property type="entry name" value="BLR1237 PROTEIN"/>
    <property type="match status" value="1"/>
</dbReference>
<feature type="chain" id="PRO_5009816512" evidence="2">
    <location>
        <begin position="29"/>
        <end position="329"/>
    </location>
</feature>
<dbReference type="CDD" id="cd13578">
    <property type="entry name" value="PBP2_Bug27"/>
    <property type="match status" value="1"/>
</dbReference>
<evidence type="ECO:0000313" key="4">
    <source>
        <dbReference type="Proteomes" id="UP000076825"/>
    </source>
</evidence>
<dbReference type="GeneID" id="56587496"/>
<reference evidence="3 4" key="1">
    <citation type="submission" date="2016-04" db="EMBL/GenBank/DDBJ databases">
        <authorList>
            <consortium name="Pathogen Informatics"/>
        </authorList>
    </citation>
    <scope>NUCLEOTIDE SEQUENCE [LARGE SCALE GENOMIC DNA]</scope>
    <source>
        <strain evidence="3 4">H044680328</strain>
    </source>
</reference>
<comment type="similarity">
    <text evidence="1">Belongs to the UPF0065 (bug) family.</text>
</comment>
<dbReference type="PIRSF" id="PIRSF017082">
    <property type="entry name" value="YflP"/>
    <property type="match status" value="1"/>
</dbReference>
<dbReference type="eggNOG" id="COG3181">
    <property type="taxonomic scope" value="Bacteria"/>
</dbReference>
<keyword evidence="3" id="KW-0449">Lipoprotein</keyword>
<dbReference type="Pfam" id="PF03401">
    <property type="entry name" value="TctC"/>
    <property type="match status" value="1"/>
</dbReference>
<dbReference type="Gene3D" id="3.40.190.10">
    <property type="entry name" value="Periplasmic binding protein-like II"/>
    <property type="match status" value="1"/>
</dbReference>
<dbReference type="SUPFAM" id="SSF53850">
    <property type="entry name" value="Periplasmic binding protein-like II"/>
    <property type="match status" value="1"/>
</dbReference>
<accession>A0A157MLQ9</accession>
<protein>
    <submittedName>
        <fullName evidence="3">Lipoprotein</fullName>
    </submittedName>
</protein>
<name>A0A157MLQ9_9BORD</name>
<dbReference type="PATRIC" id="fig|123899.6.peg.1078"/>
<dbReference type="OrthoDB" id="8678477at2"/>
<evidence type="ECO:0000313" key="3">
    <source>
        <dbReference type="EMBL" id="SAI68124.1"/>
    </source>
</evidence>
<evidence type="ECO:0000256" key="2">
    <source>
        <dbReference type="SAM" id="SignalP"/>
    </source>
</evidence>
<organism evidence="3 4">
    <name type="scientific">Bordetella trematum</name>
    <dbReference type="NCBI Taxonomy" id="123899"/>
    <lineage>
        <taxon>Bacteria</taxon>
        <taxon>Pseudomonadati</taxon>
        <taxon>Pseudomonadota</taxon>
        <taxon>Betaproteobacteria</taxon>
        <taxon>Burkholderiales</taxon>
        <taxon>Alcaligenaceae</taxon>
        <taxon>Bordetella</taxon>
    </lineage>
</organism>
<evidence type="ECO:0000256" key="1">
    <source>
        <dbReference type="ARBA" id="ARBA00006987"/>
    </source>
</evidence>
<dbReference type="STRING" id="123899.SAMEA3906487_01099"/>
<keyword evidence="4" id="KW-1185">Reference proteome</keyword>
<sequence length="329" mass="34930">MPNFRALARALTAVAAMTIFTSLPVAHASEKYPNRPIRMILGFPAGGPTDVNARLFAQGMADQLGQPIIVENRPGAGSIIASNAVLAAAPDGYTILYNTSSLVLAAMLYTSAKYDPLKDFQPVIRTAGVPLVVAVNPSIGATTFEAFIDQARAKPKKLNYASSGAGTIDHLASALLATQLDIDLEHVPYKGTAPALVDLVSGATQMFFTTQNTLLPFIHDKRLLPLAIASLQRSPLMPDVPTISEVAELPGFEITAWNGIMVPAGTSPVIVERLNAAANALLKQEDFVAKLRATGAEPYGGTPQAYRAYLEAEIAKWRAVIEQAGVQPQ</sequence>
<gene>
    <name evidence="3" type="ORF">SAMEA3906487_01099</name>
</gene>
<keyword evidence="2" id="KW-0732">Signal</keyword>